<accession>A0AA37RZU3</accession>
<dbReference type="AlphaFoldDB" id="A0AA37RZU3"/>
<dbReference type="PANTHER" id="PTHR11669:SF8">
    <property type="entry name" value="DNA POLYMERASE III SUBUNIT DELTA"/>
    <property type="match status" value="1"/>
</dbReference>
<dbReference type="EMBL" id="BSNC01000016">
    <property type="protein sequence ID" value="GLP98084.1"/>
    <property type="molecule type" value="Genomic_DNA"/>
</dbReference>
<dbReference type="GO" id="GO:0003887">
    <property type="term" value="F:DNA-directed DNA polymerase activity"/>
    <property type="evidence" value="ECO:0007669"/>
    <property type="project" value="UniProtKB-KW"/>
</dbReference>
<comment type="catalytic activity">
    <reaction evidence="3">
        <text>DNA(n) + a 2'-deoxyribonucleoside 5'-triphosphate = DNA(n+1) + diphosphate</text>
        <dbReference type="Rhea" id="RHEA:22508"/>
        <dbReference type="Rhea" id="RHEA-COMP:17339"/>
        <dbReference type="Rhea" id="RHEA-COMP:17340"/>
        <dbReference type="ChEBI" id="CHEBI:33019"/>
        <dbReference type="ChEBI" id="CHEBI:61560"/>
        <dbReference type="ChEBI" id="CHEBI:173112"/>
        <dbReference type="EC" id="2.7.7.7"/>
    </reaction>
</comment>
<reference evidence="4" key="1">
    <citation type="journal article" date="2014" name="Int. J. Syst. Evol. Microbiol.">
        <title>Complete genome sequence of Corynebacterium casei LMG S-19264T (=DSM 44701T), isolated from a smear-ripened cheese.</title>
        <authorList>
            <consortium name="US DOE Joint Genome Institute (JGI-PGF)"/>
            <person name="Walter F."/>
            <person name="Albersmeier A."/>
            <person name="Kalinowski J."/>
            <person name="Ruckert C."/>
        </authorList>
    </citation>
    <scope>NUCLEOTIDE SEQUENCE</scope>
    <source>
        <strain evidence="4">NBRC 101628</strain>
    </source>
</reference>
<dbReference type="GO" id="GO:0006261">
    <property type="term" value="P:DNA-templated DNA replication"/>
    <property type="evidence" value="ECO:0007669"/>
    <property type="project" value="TreeGrafter"/>
</dbReference>
<name>A0AA37RZU3_9GAMM</name>
<dbReference type="InterPro" id="IPR027417">
    <property type="entry name" value="P-loop_NTPase"/>
</dbReference>
<organism evidence="4 5">
    <name type="scientific">Paraferrimonas sedimenticola</name>
    <dbReference type="NCBI Taxonomy" id="375674"/>
    <lineage>
        <taxon>Bacteria</taxon>
        <taxon>Pseudomonadati</taxon>
        <taxon>Pseudomonadota</taxon>
        <taxon>Gammaproteobacteria</taxon>
        <taxon>Alteromonadales</taxon>
        <taxon>Ferrimonadaceae</taxon>
        <taxon>Paraferrimonas</taxon>
    </lineage>
</organism>
<dbReference type="Pfam" id="PF13177">
    <property type="entry name" value="DNA_pol3_delta2"/>
    <property type="match status" value="1"/>
</dbReference>
<keyword evidence="2" id="KW-0808">Transferase</keyword>
<evidence type="ECO:0000313" key="5">
    <source>
        <dbReference type="Proteomes" id="UP001161422"/>
    </source>
</evidence>
<dbReference type="Gene3D" id="3.40.50.300">
    <property type="entry name" value="P-loop containing nucleotide triphosphate hydrolases"/>
    <property type="match status" value="1"/>
</dbReference>
<protein>
    <recommendedName>
        <fullName evidence="1">DNA-directed DNA polymerase</fullName>
        <ecNumber evidence="1">2.7.7.7</ecNumber>
    </recommendedName>
</protein>
<keyword evidence="2" id="KW-0548">Nucleotidyltransferase</keyword>
<comment type="caution">
    <text evidence="4">The sequence shown here is derived from an EMBL/GenBank/DDBJ whole genome shotgun (WGS) entry which is preliminary data.</text>
</comment>
<evidence type="ECO:0000256" key="1">
    <source>
        <dbReference type="ARBA" id="ARBA00012417"/>
    </source>
</evidence>
<keyword evidence="2" id="KW-0239">DNA-directed DNA polymerase</keyword>
<dbReference type="SUPFAM" id="SSF52540">
    <property type="entry name" value="P-loop containing nucleoside triphosphate hydrolases"/>
    <property type="match status" value="1"/>
</dbReference>
<dbReference type="GO" id="GO:0009360">
    <property type="term" value="C:DNA polymerase III complex"/>
    <property type="evidence" value="ECO:0007669"/>
    <property type="project" value="TreeGrafter"/>
</dbReference>
<gene>
    <name evidence="4" type="primary">holB</name>
    <name evidence="4" type="ORF">GCM10007895_33910</name>
</gene>
<evidence type="ECO:0000256" key="3">
    <source>
        <dbReference type="ARBA" id="ARBA00049244"/>
    </source>
</evidence>
<proteinExistence type="predicted"/>
<evidence type="ECO:0000256" key="2">
    <source>
        <dbReference type="ARBA" id="ARBA00022932"/>
    </source>
</evidence>
<reference evidence="4" key="2">
    <citation type="submission" date="2023-01" db="EMBL/GenBank/DDBJ databases">
        <title>Draft genome sequence of Paraferrimonas sedimenticola strain NBRC 101628.</title>
        <authorList>
            <person name="Sun Q."/>
            <person name="Mori K."/>
        </authorList>
    </citation>
    <scope>NUCLEOTIDE SEQUENCE</scope>
    <source>
        <strain evidence="4">NBRC 101628</strain>
    </source>
</reference>
<dbReference type="PANTHER" id="PTHR11669">
    <property type="entry name" value="REPLICATION FACTOR C / DNA POLYMERASE III GAMMA-TAU SUBUNIT"/>
    <property type="match status" value="1"/>
</dbReference>
<dbReference type="EC" id="2.7.7.7" evidence="1"/>
<dbReference type="RefSeq" id="WP_095507199.1">
    <property type="nucleotide sequence ID" value="NZ_BSNC01000016.1"/>
</dbReference>
<dbReference type="Proteomes" id="UP001161422">
    <property type="component" value="Unassembled WGS sequence"/>
</dbReference>
<dbReference type="InterPro" id="IPR050238">
    <property type="entry name" value="DNA_Rep/Repair_Clamp_Loader"/>
</dbReference>
<evidence type="ECO:0000313" key="4">
    <source>
        <dbReference type="EMBL" id="GLP98084.1"/>
    </source>
</evidence>
<keyword evidence="5" id="KW-1185">Reference proteome</keyword>
<sequence>MQQPLAPWLEPTLNKLLAQAHEGQLAHALLLPLSKEQGAEVLLNRLLQGLLCLNGNACGQCKSCHLLAAGTHPDAYSIKADGNQIKVDQIRELTSALSKTAQQGGARVAIIWQAEQLNHAAANALLKTLEEPAANCFIVLASAKAGLLPATIRSRCQNVALTQVSKAQSRDWLQNQGVDWNTVGWTYDVLGGPYAMLQQQGQERLEQLQSARKEWSNALAKGQVSATLCQYTQDQPADSLHVLHWLISKKMGSILASQRAFANRLSALISEISQVRQQLAHMPSVNYVALCTRLVLDYQQAAKQ</sequence>